<accession>A0AC34QUZ3</accession>
<dbReference type="Proteomes" id="UP000887576">
    <property type="component" value="Unplaced"/>
</dbReference>
<evidence type="ECO:0000313" key="2">
    <source>
        <dbReference type="WBParaSite" id="JU765_v2.g19484.t1"/>
    </source>
</evidence>
<evidence type="ECO:0000313" key="1">
    <source>
        <dbReference type="Proteomes" id="UP000887576"/>
    </source>
</evidence>
<dbReference type="WBParaSite" id="JU765_v2.g19484.t1">
    <property type="protein sequence ID" value="JU765_v2.g19484.t1"/>
    <property type="gene ID" value="JU765_v2.g19484"/>
</dbReference>
<proteinExistence type="predicted"/>
<reference evidence="2" key="1">
    <citation type="submission" date="2022-11" db="UniProtKB">
        <authorList>
            <consortium name="WormBaseParasite"/>
        </authorList>
    </citation>
    <scope>IDENTIFICATION</scope>
</reference>
<organism evidence="1 2">
    <name type="scientific">Panagrolaimus sp. JU765</name>
    <dbReference type="NCBI Taxonomy" id="591449"/>
    <lineage>
        <taxon>Eukaryota</taxon>
        <taxon>Metazoa</taxon>
        <taxon>Ecdysozoa</taxon>
        <taxon>Nematoda</taxon>
        <taxon>Chromadorea</taxon>
        <taxon>Rhabditida</taxon>
        <taxon>Tylenchina</taxon>
        <taxon>Panagrolaimomorpha</taxon>
        <taxon>Panagrolaimoidea</taxon>
        <taxon>Panagrolaimidae</taxon>
        <taxon>Panagrolaimus</taxon>
    </lineage>
</organism>
<name>A0AC34QUZ3_9BILA</name>
<sequence length="72" mass="8055">MPENTTTTDAPRKSSLKKSWDAVCNGVHLLNGLAMSPTHEHQKPFVYNHEMCQNVNLSAKHDHEIVLPFSGN</sequence>
<protein>
    <submittedName>
        <fullName evidence="2">Uncharacterized protein</fullName>
    </submittedName>
</protein>